<dbReference type="PANTHER" id="PTHR11669">
    <property type="entry name" value="REPLICATION FACTOR C / DNA POLYMERASE III GAMMA-TAU SUBUNIT"/>
    <property type="match status" value="1"/>
</dbReference>
<dbReference type="GO" id="GO:0006261">
    <property type="term" value="P:DNA-templated DNA replication"/>
    <property type="evidence" value="ECO:0007669"/>
    <property type="project" value="TreeGrafter"/>
</dbReference>
<keyword evidence="2" id="KW-1185">Reference proteome</keyword>
<dbReference type="EMBL" id="CP034234">
    <property type="protein sequence ID" value="AZK43676.1"/>
    <property type="molecule type" value="Genomic_DNA"/>
</dbReference>
<dbReference type="Pfam" id="PF13177">
    <property type="entry name" value="DNA_pol3_delta2"/>
    <property type="match status" value="1"/>
</dbReference>
<reference evidence="1 2" key="1">
    <citation type="journal article" date="2020" name="Int. J. Syst. Evol. Microbiol.">
        <title>Description of Erysipelothrix piscisicarius sp. nov., an emergent fish pathogen, and assessment of virulence using a tiger barb (Puntigrus tetrazona) infection model.</title>
        <authorList>
            <person name="Pomaranski E.K."/>
            <person name="Griffin M.J."/>
            <person name="Camus A.C."/>
            <person name="Armwood A.R."/>
            <person name="Shelley J."/>
            <person name="Waldbieser G.C."/>
            <person name="LaFrentz B.R."/>
            <person name="Garcia J.C."/>
            <person name="Yanong R."/>
            <person name="Soto E."/>
        </authorList>
    </citation>
    <scope>NUCLEOTIDE SEQUENCE [LARGE SCALE GENOMIC DNA]</scope>
    <source>
        <strain evidence="1 2">15TAL0474</strain>
    </source>
</reference>
<evidence type="ECO:0000313" key="2">
    <source>
        <dbReference type="Proteomes" id="UP000278804"/>
    </source>
</evidence>
<dbReference type="InterPro" id="IPR027417">
    <property type="entry name" value="P-loop_NTPase"/>
</dbReference>
<dbReference type="SUPFAM" id="SSF52540">
    <property type="entry name" value="P-loop containing nucleoside triphosphate hydrolases"/>
    <property type="match status" value="1"/>
</dbReference>
<dbReference type="PANTHER" id="PTHR11669:SF8">
    <property type="entry name" value="DNA POLYMERASE III SUBUNIT DELTA"/>
    <property type="match status" value="1"/>
</dbReference>
<gene>
    <name evidence="1" type="ORF">EEI45_01720</name>
</gene>
<proteinExistence type="predicted"/>
<dbReference type="AlphaFoldDB" id="A0A3S5HK25"/>
<sequence length="316" mass="36528">MNNVSSQVKALNLFHRQQSKNRVSHAYLIVGDYGTLDFSKYMAMSMMCCEQDIGACGSCLTCQRINNENHADFRILSGKEQSIKKSEIIDLKEYFSQSSIETSGHQVYIIEDVDNATVEAMNSLLKFLEEPEGDIVAILTTRNENRVLETIRSRCLTIHLESMNHQMLFDVACEQGIDPIDAYLLSRMNQNSEELNHQINDDVYREASSIFFDVLESLNQRDYLSAILTLQVEGIKKKRLDRERLVLLFELFELSFSLQGQHEQTIQVQTNRITNEDRIHLLQIVLSLKDRIRPGVNINLIIDQFAYELTKYYQNL</sequence>
<protein>
    <submittedName>
        <fullName evidence="1">DNA polymerase III subunit delta</fullName>
    </submittedName>
</protein>
<accession>A0A3S5HK25</accession>
<evidence type="ECO:0000313" key="1">
    <source>
        <dbReference type="EMBL" id="AZK43676.1"/>
    </source>
</evidence>
<dbReference type="KEGG" id="eri:EEI45_01720"/>
<dbReference type="InterPro" id="IPR050238">
    <property type="entry name" value="DNA_Rep/Repair_Clamp_Loader"/>
</dbReference>
<name>A0A3S5HK25_9FIRM</name>
<dbReference type="Proteomes" id="UP000278804">
    <property type="component" value="Chromosome"/>
</dbReference>
<dbReference type="RefSeq" id="WP_125163895.1">
    <property type="nucleotide sequence ID" value="NZ_CP034234.1"/>
</dbReference>
<dbReference type="Gene3D" id="3.40.50.300">
    <property type="entry name" value="P-loop containing nucleotide triphosphate hydrolases"/>
    <property type="match status" value="1"/>
</dbReference>
<organism evidence="1 2">
    <name type="scientific">Erysipelothrix piscisicarius</name>
    <dbReference type="NCBI Taxonomy" id="2485784"/>
    <lineage>
        <taxon>Bacteria</taxon>
        <taxon>Bacillati</taxon>
        <taxon>Bacillota</taxon>
        <taxon>Erysipelotrichia</taxon>
        <taxon>Erysipelotrichales</taxon>
        <taxon>Erysipelotrichaceae</taxon>
        <taxon>Erysipelothrix</taxon>
    </lineage>
</organism>